<sequence>MTNYGLATYQQGDVTSTAIVFEQQYFDLKTAYSAVYPNNSQIPAWTCDVTIALSQWQKISADVDAFAQAAAKQLASLKPISGDYQVLAPFRPTTIFGTASNYHEHAAEMNTILAAKPDSSPYVFMKATTSVVGTNEYVILPPETKKLDWEVELGVVIGKTARRVKAEDALDYIAGYTVVNDISARDLNHRTDYPFKHDWFRGKSWDTFCPMGPVFVPKSAIADPHKVKLALYLNDKQMQDGNTSELIWDAFEQIQYLSSILTLQPGDVIMTGTPAGVGKGIGLFLKPGDVLRASAEGVGEIINTVKAEQL</sequence>
<dbReference type="Pfam" id="PF01557">
    <property type="entry name" value="FAA_hydrolase"/>
    <property type="match status" value="1"/>
</dbReference>
<dbReference type="EMBL" id="CP134146">
    <property type="protein sequence ID" value="WNC69515.1"/>
    <property type="molecule type" value="Genomic_DNA"/>
</dbReference>
<feature type="domain" description="Fumarylacetoacetase-like C-terminal" evidence="3">
    <location>
        <begin position="94"/>
        <end position="305"/>
    </location>
</feature>
<dbReference type="GO" id="GO:0016787">
    <property type="term" value="F:hydrolase activity"/>
    <property type="evidence" value="ECO:0007669"/>
    <property type="project" value="UniProtKB-KW"/>
</dbReference>
<dbReference type="PANTHER" id="PTHR42796:SF4">
    <property type="entry name" value="FUMARYLACETOACETATE HYDROLASE DOMAIN-CONTAINING PROTEIN 2A"/>
    <property type="match status" value="1"/>
</dbReference>
<evidence type="ECO:0000313" key="4">
    <source>
        <dbReference type="EMBL" id="WNC69515.1"/>
    </source>
</evidence>
<keyword evidence="2" id="KW-0479">Metal-binding</keyword>
<gene>
    <name evidence="4" type="ORF">RI845_05045</name>
</gene>
<protein>
    <submittedName>
        <fullName evidence="4">Fumarylacetoacetate hydrolase family protein</fullName>
    </submittedName>
</protein>
<evidence type="ECO:0000256" key="2">
    <source>
        <dbReference type="ARBA" id="ARBA00022723"/>
    </source>
</evidence>
<evidence type="ECO:0000256" key="1">
    <source>
        <dbReference type="ARBA" id="ARBA00010211"/>
    </source>
</evidence>
<dbReference type="SUPFAM" id="SSF56529">
    <property type="entry name" value="FAH"/>
    <property type="match status" value="1"/>
</dbReference>
<dbReference type="PANTHER" id="PTHR42796">
    <property type="entry name" value="FUMARYLACETOACETATE HYDROLASE DOMAIN-CONTAINING PROTEIN 2A-RELATED"/>
    <property type="match status" value="1"/>
</dbReference>
<dbReference type="Gene3D" id="3.90.850.10">
    <property type="entry name" value="Fumarylacetoacetase-like, C-terminal domain"/>
    <property type="match status" value="1"/>
</dbReference>
<dbReference type="InterPro" id="IPR011234">
    <property type="entry name" value="Fumarylacetoacetase-like_C"/>
</dbReference>
<dbReference type="Proteomes" id="UP001248581">
    <property type="component" value="Chromosome"/>
</dbReference>
<dbReference type="InterPro" id="IPR036663">
    <property type="entry name" value="Fumarylacetoacetase_C_sf"/>
</dbReference>
<dbReference type="InterPro" id="IPR051121">
    <property type="entry name" value="FAH"/>
</dbReference>
<comment type="similarity">
    <text evidence="1">Belongs to the FAH family.</text>
</comment>
<dbReference type="RefSeq" id="WP_348388657.1">
    <property type="nucleotide sequence ID" value="NZ_CP134146.1"/>
</dbReference>
<reference evidence="5" key="1">
    <citation type="submission" date="2023-09" db="EMBL/GenBank/DDBJ databases">
        <authorList>
            <person name="Li S."/>
            <person name="Li X."/>
            <person name="Zhang C."/>
            <person name="Zhao Z."/>
        </authorList>
    </citation>
    <scope>NUCLEOTIDE SEQUENCE [LARGE SCALE GENOMIC DNA]</scope>
    <source>
        <strain evidence="5">SQ345</strain>
    </source>
</reference>
<accession>A0ABY9TP32</accession>
<organism evidence="4 5">
    <name type="scientific">Thalassotalea nanhaiensis</name>
    <dbReference type="NCBI Taxonomy" id="3065648"/>
    <lineage>
        <taxon>Bacteria</taxon>
        <taxon>Pseudomonadati</taxon>
        <taxon>Pseudomonadota</taxon>
        <taxon>Gammaproteobacteria</taxon>
        <taxon>Alteromonadales</taxon>
        <taxon>Colwelliaceae</taxon>
        <taxon>Thalassotalea</taxon>
    </lineage>
</organism>
<keyword evidence="4" id="KW-0378">Hydrolase</keyword>
<evidence type="ECO:0000259" key="3">
    <source>
        <dbReference type="Pfam" id="PF01557"/>
    </source>
</evidence>
<keyword evidence="5" id="KW-1185">Reference proteome</keyword>
<evidence type="ECO:0000313" key="5">
    <source>
        <dbReference type="Proteomes" id="UP001248581"/>
    </source>
</evidence>
<name>A0ABY9TP32_9GAMM</name>
<proteinExistence type="inferred from homology"/>